<dbReference type="InterPro" id="IPR012337">
    <property type="entry name" value="RNaseH-like_sf"/>
</dbReference>
<dbReference type="CDD" id="cd06127">
    <property type="entry name" value="DEDDh"/>
    <property type="match status" value="1"/>
</dbReference>
<keyword evidence="6" id="KW-1185">Reference proteome</keyword>
<keyword evidence="1" id="KW-0540">Nuclease</keyword>
<evidence type="ECO:0000259" key="4">
    <source>
        <dbReference type="SMART" id="SM00479"/>
    </source>
</evidence>
<dbReference type="SUPFAM" id="SSF53098">
    <property type="entry name" value="Ribonuclease H-like"/>
    <property type="match status" value="1"/>
</dbReference>
<dbReference type="Proteomes" id="UP000278673">
    <property type="component" value="Unassembled WGS sequence"/>
</dbReference>
<dbReference type="EMBL" id="RFFJ01000145">
    <property type="protein sequence ID" value="RMI36383.1"/>
    <property type="molecule type" value="Genomic_DNA"/>
</dbReference>
<accession>A0A3M2LIM4</accession>
<keyword evidence="2" id="KW-0378">Hydrolase</keyword>
<name>A0A3M2LIM4_9ACTN</name>
<evidence type="ECO:0000256" key="1">
    <source>
        <dbReference type="ARBA" id="ARBA00022722"/>
    </source>
</evidence>
<proteinExistence type="predicted"/>
<evidence type="ECO:0000313" key="6">
    <source>
        <dbReference type="Proteomes" id="UP000278673"/>
    </source>
</evidence>
<sequence>MNDFTTWPPLFVVDVEGNGANPPDLVEVAALPIRAGRPDTTTAGHWLIRPPRPVTPFAARVHGLTNEKLAAIPSWDAAAPAVRDLLGEAWICAHHAHVDYRVLSRHLPDWRPAGVIDTLRLARATYPDAPRHTLDALIAHTGIDLTHAPAQRHSATFDAYATAHLLITMAAHHDGWAALRDAAVPPGLPGERQPTEEAPGLW</sequence>
<keyword evidence="3 5" id="KW-0269">Exonuclease</keyword>
<evidence type="ECO:0000313" key="5">
    <source>
        <dbReference type="EMBL" id="RMI36383.1"/>
    </source>
</evidence>
<dbReference type="GO" id="GO:0003676">
    <property type="term" value="F:nucleic acid binding"/>
    <property type="evidence" value="ECO:0007669"/>
    <property type="project" value="InterPro"/>
</dbReference>
<dbReference type="InterPro" id="IPR036397">
    <property type="entry name" value="RNaseH_sf"/>
</dbReference>
<dbReference type="InterPro" id="IPR013520">
    <property type="entry name" value="Ribonucl_H"/>
</dbReference>
<dbReference type="SMART" id="SM00479">
    <property type="entry name" value="EXOIII"/>
    <property type="match status" value="1"/>
</dbReference>
<dbReference type="Pfam" id="PF00929">
    <property type="entry name" value="RNase_T"/>
    <property type="match status" value="1"/>
</dbReference>
<reference evidence="5 6" key="1">
    <citation type="submission" date="2018-10" db="EMBL/GenBank/DDBJ databases">
        <title>Isolation, diversity and antifungal activity of actinobacteria from wheat.</title>
        <authorList>
            <person name="Han C."/>
        </authorList>
    </citation>
    <scope>NUCLEOTIDE SEQUENCE [LARGE SCALE GENOMIC DNA]</scope>
    <source>
        <strain evidence="5 6">NEAU-YY642</strain>
    </source>
</reference>
<protein>
    <submittedName>
        <fullName evidence="5">3'-5' exonuclease</fullName>
    </submittedName>
</protein>
<evidence type="ECO:0000256" key="3">
    <source>
        <dbReference type="ARBA" id="ARBA00022839"/>
    </source>
</evidence>
<comment type="caution">
    <text evidence="5">The sequence shown here is derived from an EMBL/GenBank/DDBJ whole genome shotgun (WGS) entry which is preliminary data.</text>
</comment>
<dbReference type="PANTHER" id="PTHR30231">
    <property type="entry name" value="DNA POLYMERASE III SUBUNIT EPSILON"/>
    <property type="match status" value="1"/>
</dbReference>
<dbReference type="AlphaFoldDB" id="A0A3M2LIM4"/>
<evidence type="ECO:0000256" key="2">
    <source>
        <dbReference type="ARBA" id="ARBA00022801"/>
    </source>
</evidence>
<gene>
    <name evidence="5" type="ORF">EBN88_21650</name>
</gene>
<feature type="domain" description="Exonuclease" evidence="4">
    <location>
        <begin position="9"/>
        <end position="175"/>
    </location>
</feature>
<dbReference type="Gene3D" id="3.30.420.10">
    <property type="entry name" value="Ribonuclease H-like superfamily/Ribonuclease H"/>
    <property type="match status" value="1"/>
</dbReference>
<organism evidence="5 6">
    <name type="scientific">Streptomyces triticirhizae</name>
    <dbReference type="NCBI Taxonomy" id="2483353"/>
    <lineage>
        <taxon>Bacteria</taxon>
        <taxon>Bacillati</taxon>
        <taxon>Actinomycetota</taxon>
        <taxon>Actinomycetes</taxon>
        <taxon>Kitasatosporales</taxon>
        <taxon>Streptomycetaceae</taxon>
        <taxon>Streptomyces</taxon>
    </lineage>
</organism>
<dbReference type="RefSeq" id="WP_122185582.1">
    <property type="nucleotide sequence ID" value="NZ_RFFJ01000145.1"/>
</dbReference>
<dbReference type="PANTHER" id="PTHR30231:SF4">
    <property type="entry name" value="PROTEIN NEN2"/>
    <property type="match status" value="1"/>
</dbReference>
<dbReference type="GO" id="GO:0008408">
    <property type="term" value="F:3'-5' exonuclease activity"/>
    <property type="evidence" value="ECO:0007669"/>
    <property type="project" value="TreeGrafter"/>
</dbReference>